<gene>
    <name evidence="1" type="ORF">BWK72_13255</name>
</gene>
<protein>
    <recommendedName>
        <fullName evidence="3">DUF2946 domain-containing protein</fullName>
    </recommendedName>
</protein>
<evidence type="ECO:0000313" key="2">
    <source>
        <dbReference type="Proteomes" id="UP000192505"/>
    </source>
</evidence>
<dbReference type="EMBL" id="MTEI01000008">
    <property type="protein sequence ID" value="OQW87495.1"/>
    <property type="molecule type" value="Genomic_DNA"/>
</dbReference>
<organism evidence="1 2">
    <name type="scientific">Rhodoferax ferrireducens</name>
    <dbReference type="NCBI Taxonomy" id="192843"/>
    <lineage>
        <taxon>Bacteria</taxon>
        <taxon>Pseudomonadati</taxon>
        <taxon>Pseudomonadota</taxon>
        <taxon>Betaproteobacteria</taxon>
        <taxon>Burkholderiales</taxon>
        <taxon>Comamonadaceae</taxon>
        <taxon>Rhodoferax</taxon>
    </lineage>
</organism>
<reference evidence="1 2" key="1">
    <citation type="submission" date="2017-01" db="EMBL/GenBank/DDBJ databases">
        <title>Novel large sulfur bacteria in the metagenomes of groundwater-fed chemosynthetic microbial mats in the Lake Huron basin.</title>
        <authorList>
            <person name="Sharrar A.M."/>
            <person name="Flood B.E."/>
            <person name="Bailey J.V."/>
            <person name="Jones D.S."/>
            <person name="Biddanda B."/>
            <person name="Ruberg S.A."/>
            <person name="Marcus D.N."/>
            <person name="Dick G.J."/>
        </authorList>
    </citation>
    <scope>NUCLEOTIDE SEQUENCE [LARGE SCALE GENOMIC DNA]</scope>
    <source>
        <strain evidence="1">A7</strain>
    </source>
</reference>
<evidence type="ECO:0000313" key="1">
    <source>
        <dbReference type="EMBL" id="OQW87495.1"/>
    </source>
</evidence>
<proteinExistence type="predicted"/>
<sequence length="121" mass="12423">MALLHTLRNTPWLARLALLWFALTLGVAVASPVVNPQEELVICTSAGMVKVILNPDGSISTEPSSELSCPLCVVGGAPPSFVSVIIAPALPLGRVLQSIPATRVVVATAAPPPSRGPPVSL</sequence>
<dbReference type="Proteomes" id="UP000192505">
    <property type="component" value="Unassembled WGS sequence"/>
</dbReference>
<dbReference type="AlphaFoldDB" id="A0A1W9KSU9"/>
<dbReference type="Pfam" id="PF11162">
    <property type="entry name" value="DUF2946"/>
    <property type="match status" value="1"/>
</dbReference>
<comment type="caution">
    <text evidence="1">The sequence shown here is derived from an EMBL/GenBank/DDBJ whole genome shotgun (WGS) entry which is preliminary data.</text>
</comment>
<name>A0A1W9KSU9_9BURK</name>
<dbReference type="InterPro" id="IPR021333">
    <property type="entry name" value="DUF2946"/>
</dbReference>
<evidence type="ECO:0008006" key="3">
    <source>
        <dbReference type="Google" id="ProtNLM"/>
    </source>
</evidence>
<accession>A0A1W9KSU9</accession>